<evidence type="ECO:0008006" key="5">
    <source>
        <dbReference type="Google" id="ProtNLM"/>
    </source>
</evidence>
<dbReference type="EMBL" id="CP048751">
    <property type="protein sequence ID" value="QIH73000.1"/>
    <property type="molecule type" value="Genomic_DNA"/>
</dbReference>
<dbReference type="RefSeq" id="WP_154725871.1">
    <property type="nucleotide sequence ID" value="NZ_CP048751.1"/>
</dbReference>
<dbReference type="Proteomes" id="UP000501325">
    <property type="component" value="Chromosome"/>
</dbReference>
<evidence type="ECO:0000313" key="4">
    <source>
        <dbReference type="Proteomes" id="UP000501325"/>
    </source>
</evidence>
<sequence>MKLIDNIRRKFRKPAATEWSPQDWSVFAAKQSAYRTARSAAATLPPVRWRSSTLSLTSKTVTQDDLSSAWARYWLRELGEPFRFHRQAWEFAYVLQSLRDNKGIGQGVRALVLGEQRNPLLSYLAARGVKSTVLLKTTDPAAINAEGLRNMAHRHELISGAQFDEAVSAASGVIGGLPTELGVFDVVWSIDHLNQLGDASAARQEVLAAIDRLRPGGTGVFIFDLDLTSKGAGAGAKRMRRGDVKFIAKQLIAAGHYVAPLNFKAGDGPLDCFIDTPPYAGNMSTDLQEVWGSESLHLKLMLGGAVCTSFGLTVTTRPAFD</sequence>
<evidence type="ECO:0000313" key="2">
    <source>
        <dbReference type="EMBL" id="VDC49490.1"/>
    </source>
</evidence>
<name>A0A6G7EHQ3_9CAUL</name>
<reference evidence="2 3" key="1">
    <citation type="submission" date="2018-11" db="EMBL/GenBank/DDBJ databases">
        <authorList>
            <person name="Peiro R."/>
            <person name="Begona"/>
            <person name="Cbmso G."/>
            <person name="Lopez M."/>
            <person name="Gonzalez S."/>
            <person name="Sacristan E."/>
            <person name="Castillo E."/>
        </authorList>
    </citation>
    <scope>NUCLEOTIDE SEQUENCE [LARGE SCALE GENOMIC DNA]</scope>
    <source>
        <strain evidence="2">Brev_genome</strain>
    </source>
</reference>
<dbReference type="EMBL" id="UXHF01000019">
    <property type="protein sequence ID" value="VDC49490.1"/>
    <property type="molecule type" value="Genomic_DNA"/>
</dbReference>
<protein>
    <recommendedName>
        <fullName evidence="5">Class I SAM-dependent methyltransferase</fullName>
    </recommendedName>
</protein>
<gene>
    <name evidence="2" type="ORF">BREV_BREV_01274</name>
    <name evidence="1" type="ORF">GYM46_08565</name>
</gene>
<keyword evidence="3" id="KW-1185">Reference proteome</keyword>
<reference evidence="1 4" key="2">
    <citation type="submission" date="2020-01" db="EMBL/GenBank/DDBJ databases">
        <authorList>
            <person name="Wang S."/>
        </authorList>
    </citation>
    <scope>NUCLEOTIDE SEQUENCE [LARGE SCALE GENOMIC DNA]</scope>
    <source>
        <strain evidence="1 4">D151-2-6</strain>
    </source>
</reference>
<accession>A0A6G7EHQ3</accession>
<organism evidence="2 3">
    <name type="scientific">Brevundimonas mediterranea</name>
    <dbReference type="NCBI Taxonomy" id="74329"/>
    <lineage>
        <taxon>Bacteria</taxon>
        <taxon>Pseudomonadati</taxon>
        <taxon>Pseudomonadota</taxon>
        <taxon>Alphaproteobacteria</taxon>
        <taxon>Caulobacterales</taxon>
        <taxon>Caulobacteraceae</taxon>
        <taxon>Brevundimonas</taxon>
    </lineage>
</organism>
<evidence type="ECO:0000313" key="1">
    <source>
        <dbReference type="EMBL" id="QIH73000.1"/>
    </source>
</evidence>
<dbReference type="KEGG" id="bmed:GYM46_08565"/>
<dbReference type="Proteomes" id="UP000289220">
    <property type="component" value="Unassembled WGS sequence"/>
</dbReference>
<evidence type="ECO:0000313" key="3">
    <source>
        <dbReference type="Proteomes" id="UP000289220"/>
    </source>
</evidence>
<proteinExistence type="predicted"/>
<dbReference type="AlphaFoldDB" id="A0A6G7EHQ3"/>